<dbReference type="EMBL" id="CM023481">
    <property type="protein sequence ID" value="KAH6946342.1"/>
    <property type="molecule type" value="Genomic_DNA"/>
</dbReference>
<dbReference type="Proteomes" id="UP000821845">
    <property type="component" value="Chromosome 1"/>
</dbReference>
<comment type="caution">
    <text evidence="1">The sequence shown here is derived from an EMBL/GenBank/DDBJ whole genome shotgun (WGS) entry which is preliminary data.</text>
</comment>
<sequence length="261" mass="28613">MDRSFKKKRKTEIAYGKRKRRTPNPRRSRVRAPSRQSIAESDATLDPQSSRDEVNNAGEVRRRGESSSEDDGVDATVHRCDAAHSPNEEDRAVQIDGETGNGEMTDAPADAVNQRGDAAIVPSERRTIQGHIQPSFVSAEAAEAQSTTVRESLGAMSATERKFALTTTTTPERTTTPMPGEEEYVMMQMGVLNAIIGNTLCSVCHEKSLVVDRDTRHGLAVKMVVTCRSCGSADTHWSSPRKPGLLKKTLSEQRSRQGSMN</sequence>
<evidence type="ECO:0000313" key="2">
    <source>
        <dbReference type="Proteomes" id="UP000821845"/>
    </source>
</evidence>
<name>A0ACB7TLU8_HYAAI</name>
<gene>
    <name evidence="1" type="ORF">HPB50_012871</name>
</gene>
<keyword evidence="2" id="KW-1185">Reference proteome</keyword>
<reference evidence="1" key="1">
    <citation type="submission" date="2020-05" db="EMBL/GenBank/DDBJ databases">
        <title>Large-scale comparative analyses of tick genomes elucidate their genetic diversity and vector capacities.</title>
        <authorList>
            <person name="Jia N."/>
            <person name="Wang J."/>
            <person name="Shi W."/>
            <person name="Du L."/>
            <person name="Sun Y."/>
            <person name="Zhan W."/>
            <person name="Jiang J."/>
            <person name="Wang Q."/>
            <person name="Zhang B."/>
            <person name="Ji P."/>
            <person name="Sakyi L.B."/>
            <person name="Cui X."/>
            <person name="Yuan T."/>
            <person name="Jiang B."/>
            <person name="Yang W."/>
            <person name="Lam T.T.-Y."/>
            <person name="Chang Q."/>
            <person name="Ding S."/>
            <person name="Wang X."/>
            <person name="Zhu J."/>
            <person name="Ruan X."/>
            <person name="Zhao L."/>
            <person name="Wei J."/>
            <person name="Que T."/>
            <person name="Du C."/>
            <person name="Cheng J."/>
            <person name="Dai P."/>
            <person name="Han X."/>
            <person name="Huang E."/>
            <person name="Gao Y."/>
            <person name="Liu J."/>
            <person name="Shao H."/>
            <person name="Ye R."/>
            <person name="Li L."/>
            <person name="Wei W."/>
            <person name="Wang X."/>
            <person name="Wang C."/>
            <person name="Yang T."/>
            <person name="Huo Q."/>
            <person name="Li W."/>
            <person name="Guo W."/>
            <person name="Chen H."/>
            <person name="Zhou L."/>
            <person name="Ni X."/>
            <person name="Tian J."/>
            <person name="Zhou Y."/>
            <person name="Sheng Y."/>
            <person name="Liu T."/>
            <person name="Pan Y."/>
            <person name="Xia L."/>
            <person name="Li J."/>
            <person name="Zhao F."/>
            <person name="Cao W."/>
        </authorList>
    </citation>
    <scope>NUCLEOTIDE SEQUENCE</scope>
    <source>
        <strain evidence="1">Hyas-2018</strain>
    </source>
</reference>
<evidence type="ECO:0000313" key="1">
    <source>
        <dbReference type="EMBL" id="KAH6946342.1"/>
    </source>
</evidence>
<protein>
    <submittedName>
        <fullName evidence="1">Uncharacterized protein</fullName>
    </submittedName>
</protein>
<proteinExistence type="predicted"/>
<accession>A0ACB7TLU8</accession>
<organism evidence="1 2">
    <name type="scientific">Hyalomma asiaticum</name>
    <name type="common">Tick</name>
    <dbReference type="NCBI Taxonomy" id="266040"/>
    <lineage>
        <taxon>Eukaryota</taxon>
        <taxon>Metazoa</taxon>
        <taxon>Ecdysozoa</taxon>
        <taxon>Arthropoda</taxon>
        <taxon>Chelicerata</taxon>
        <taxon>Arachnida</taxon>
        <taxon>Acari</taxon>
        <taxon>Parasitiformes</taxon>
        <taxon>Ixodida</taxon>
        <taxon>Ixodoidea</taxon>
        <taxon>Ixodidae</taxon>
        <taxon>Hyalomminae</taxon>
        <taxon>Hyalomma</taxon>
    </lineage>
</organism>